<dbReference type="Gene3D" id="1.10.10.440">
    <property type="entry name" value="FF domain"/>
    <property type="match status" value="4"/>
</dbReference>
<dbReference type="PROSITE" id="PS01159">
    <property type="entry name" value="WW_DOMAIN_1"/>
    <property type="match status" value="1"/>
</dbReference>
<evidence type="ECO:0000313" key="9">
    <source>
        <dbReference type="EMBL" id="ORE13928.1"/>
    </source>
</evidence>
<dbReference type="GO" id="GO:0003723">
    <property type="term" value="F:RNA binding"/>
    <property type="evidence" value="ECO:0007669"/>
    <property type="project" value="TreeGrafter"/>
</dbReference>
<feature type="compositionally biased region" description="Acidic residues" evidence="6">
    <location>
        <begin position="579"/>
        <end position="596"/>
    </location>
</feature>
<dbReference type="PROSITE" id="PS51676">
    <property type="entry name" value="FF"/>
    <property type="match status" value="2"/>
</dbReference>
<sequence length="648" mass="77137">MYRPPPGNFIPFAPRPSNTPSPVSNSPYISPTASPWQRPPALSPDPSSVWREHQTPEGRKYWYNNITKQSTWEKPEELLTPEEKVLKASSWREYTTPEGKKYYSNIKTKETVWEVPPEIKEQLEKARKIANEMKSIPTPPIIPTKSTPPPVTQTIEQPIPEFDTKEEAEKAFFGLLKETGVKSNWTWDQAMRAIITKPLYRALKTIGERKAAFQAYIDAEAKREREEKEEFERQQKASFMDLLIRHKDMIKPYTRYTTFAHLCGDDPVFNSIKSEKQREAYFEEYVQNMQRAEKDKLRDLRKSSMEQFSQLLRSIPEITYRTQWKEAQMLYMEKLPNKDLKQVFQGMDMLDFLSVFEEYNRSLWEGPMNELNKKVTQRRRRERKAREGYRELMQELVANHKINVRTMWKDIYPLIKDDSRYLEAVGLPESTPLDMFWDVVDDLDEQLYQQKKLVYDALKRANFDVTLETSFDDYLKTLDDTVTSEVNQENLVFIFEHLQLKAEHRLKEEKRRHEKKQRKRMDVLRHALKKLQPPIQLEDTWDNVKSRIEEMEEYKDLGDESLAQEAFEKFMKRLKEKNEEEDDEEGMIREGEEEEEYHSVSSHHRRKRRDYSVSDGEERTRRRKTKHSGYGSSTEEGEALDAYVKKRM</sequence>
<name>A0A1X0RPV0_RHIZD</name>
<feature type="domain" description="WW" evidence="7">
    <location>
        <begin position="50"/>
        <end position="77"/>
    </location>
</feature>
<dbReference type="VEuPathDB" id="FungiDB:BCV72DRAFT_251180"/>
<evidence type="ECO:0000256" key="1">
    <source>
        <dbReference type="ARBA" id="ARBA00004123"/>
    </source>
</evidence>
<feature type="domain" description="FF" evidence="8">
    <location>
        <begin position="165"/>
        <end position="219"/>
    </location>
</feature>
<feature type="compositionally biased region" description="Basic and acidic residues" evidence="6">
    <location>
        <begin position="610"/>
        <end position="620"/>
    </location>
</feature>
<dbReference type="CDD" id="cd00201">
    <property type="entry name" value="WW"/>
    <property type="match status" value="2"/>
</dbReference>
<evidence type="ECO:0000256" key="6">
    <source>
        <dbReference type="SAM" id="MobiDB-lite"/>
    </source>
</evidence>
<dbReference type="SMART" id="SM00441">
    <property type="entry name" value="FF"/>
    <property type="match status" value="5"/>
</dbReference>
<evidence type="ECO:0000256" key="4">
    <source>
        <dbReference type="ARBA" id="ARBA00023187"/>
    </source>
</evidence>
<dbReference type="Proteomes" id="UP000242381">
    <property type="component" value="Unassembled WGS sequence"/>
</dbReference>
<dbReference type="Gene3D" id="2.20.70.10">
    <property type="match status" value="2"/>
</dbReference>
<feature type="domain" description="WW" evidence="7">
    <location>
        <begin position="89"/>
        <end position="118"/>
    </location>
</feature>
<gene>
    <name evidence="9" type="ORF">BCV71DRAFT_205572</name>
</gene>
<dbReference type="InterPro" id="IPR001202">
    <property type="entry name" value="WW_dom"/>
</dbReference>
<dbReference type="FunFam" id="1.10.10.440:FF:000013">
    <property type="entry name" value="pre-mRNA-processing protein 40A isoform X1"/>
    <property type="match status" value="1"/>
</dbReference>
<evidence type="ECO:0000259" key="7">
    <source>
        <dbReference type="PROSITE" id="PS50020"/>
    </source>
</evidence>
<dbReference type="Pfam" id="PF25432">
    <property type="entry name" value="FF_PRPF40A"/>
    <property type="match status" value="1"/>
</dbReference>
<reference evidence="9 10" key="1">
    <citation type="journal article" date="2016" name="Proc. Natl. Acad. Sci. U.S.A.">
        <title>Lipid metabolic changes in an early divergent fungus govern the establishment of a mutualistic symbiosis with endobacteria.</title>
        <authorList>
            <person name="Lastovetsky O.A."/>
            <person name="Gaspar M.L."/>
            <person name="Mondo S.J."/>
            <person name="LaButti K.M."/>
            <person name="Sandor L."/>
            <person name="Grigoriev I.V."/>
            <person name="Henry S.A."/>
            <person name="Pawlowska T.E."/>
        </authorList>
    </citation>
    <scope>NUCLEOTIDE SEQUENCE [LARGE SCALE GENOMIC DNA]</scope>
    <source>
        <strain evidence="9 10">ATCC 11559</strain>
    </source>
</reference>
<dbReference type="GO" id="GO:0005685">
    <property type="term" value="C:U1 snRNP"/>
    <property type="evidence" value="ECO:0007669"/>
    <property type="project" value="TreeGrafter"/>
</dbReference>
<proteinExistence type="predicted"/>
<feature type="region of interest" description="Disordered" evidence="6">
    <location>
        <begin position="575"/>
        <end position="648"/>
    </location>
</feature>
<keyword evidence="5" id="KW-0539">Nucleus</keyword>
<dbReference type="PANTHER" id="PTHR11864">
    <property type="entry name" value="PRE-MRNA-PROCESSING PROTEIN PRP40"/>
    <property type="match status" value="1"/>
</dbReference>
<dbReference type="PANTHER" id="PTHR11864:SF0">
    <property type="entry name" value="PRP40 PRE-MRNA PROCESSING FACTOR 40 HOMOLOG A (YEAST)"/>
    <property type="match status" value="1"/>
</dbReference>
<dbReference type="GO" id="GO:0071004">
    <property type="term" value="C:U2-type prespliceosome"/>
    <property type="evidence" value="ECO:0007669"/>
    <property type="project" value="TreeGrafter"/>
</dbReference>
<dbReference type="OMA" id="NEPIYKH"/>
<evidence type="ECO:0000313" key="10">
    <source>
        <dbReference type="Proteomes" id="UP000242381"/>
    </source>
</evidence>
<dbReference type="GO" id="GO:0045292">
    <property type="term" value="P:mRNA cis splicing, via spliceosome"/>
    <property type="evidence" value="ECO:0007669"/>
    <property type="project" value="InterPro"/>
</dbReference>
<keyword evidence="4" id="KW-0508">mRNA splicing</keyword>
<dbReference type="SUPFAM" id="SSF51045">
    <property type="entry name" value="WW domain"/>
    <property type="match status" value="2"/>
</dbReference>
<accession>A0A1X0RPV0</accession>
<feature type="domain" description="FF" evidence="8">
    <location>
        <begin position="381"/>
        <end position="442"/>
    </location>
</feature>
<protein>
    <recommendedName>
        <fullName evidence="11">Formin binding protein</fullName>
    </recommendedName>
</protein>
<keyword evidence="2" id="KW-0507">mRNA processing</keyword>
<dbReference type="AlphaFoldDB" id="A0A1X0RPV0"/>
<dbReference type="Pfam" id="PF00397">
    <property type="entry name" value="WW"/>
    <property type="match status" value="2"/>
</dbReference>
<comment type="subcellular location">
    <subcellularLocation>
        <location evidence="1">Nucleus</location>
    </subcellularLocation>
</comment>
<dbReference type="InterPro" id="IPR036517">
    <property type="entry name" value="FF_domain_sf"/>
</dbReference>
<evidence type="ECO:0008006" key="11">
    <source>
        <dbReference type="Google" id="ProtNLM"/>
    </source>
</evidence>
<dbReference type="SUPFAM" id="SSF81698">
    <property type="entry name" value="FF domain"/>
    <property type="match status" value="4"/>
</dbReference>
<evidence type="ECO:0000256" key="5">
    <source>
        <dbReference type="ARBA" id="ARBA00023242"/>
    </source>
</evidence>
<organism evidence="9 10">
    <name type="scientific">Rhizopus microsporus</name>
    <dbReference type="NCBI Taxonomy" id="58291"/>
    <lineage>
        <taxon>Eukaryota</taxon>
        <taxon>Fungi</taxon>
        <taxon>Fungi incertae sedis</taxon>
        <taxon>Mucoromycota</taxon>
        <taxon>Mucoromycotina</taxon>
        <taxon>Mucoromycetes</taxon>
        <taxon>Mucorales</taxon>
        <taxon>Mucorineae</taxon>
        <taxon>Rhizopodaceae</taxon>
        <taxon>Rhizopus</taxon>
    </lineage>
</organism>
<dbReference type="InterPro" id="IPR039726">
    <property type="entry name" value="Prp40-like"/>
</dbReference>
<evidence type="ECO:0000259" key="8">
    <source>
        <dbReference type="PROSITE" id="PS51676"/>
    </source>
</evidence>
<evidence type="ECO:0000256" key="2">
    <source>
        <dbReference type="ARBA" id="ARBA00022664"/>
    </source>
</evidence>
<evidence type="ECO:0000256" key="3">
    <source>
        <dbReference type="ARBA" id="ARBA00022737"/>
    </source>
</evidence>
<feature type="compositionally biased region" description="Pro residues" evidence="6">
    <location>
        <begin position="1"/>
        <end position="19"/>
    </location>
</feature>
<dbReference type="EMBL" id="KV921501">
    <property type="protein sequence ID" value="ORE13928.1"/>
    <property type="molecule type" value="Genomic_DNA"/>
</dbReference>
<dbReference type="PROSITE" id="PS50020">
    <property type="entry name" value="WW_DOMAIN_2"/>
    <property type="match status" value="2"/>
</dbReference>
<dbReference type="InterPro" id="IPR002713">
    <property type="entry name" value="FF_domain"/>
</dbReference>
<dbReference type="Pfam" id="PF01846">
    <property type="entry name" value="FF"/>
    <property type="match status" value="3"/>
</dbReference>
<feature type="region of interest" description="Disordered" evidence="6">
    <location>
        <begin position="1"/>
        <end position="55"/>
    </location>
</feature>
<keyword evidence="3" id="KW-0677">Repeat</keyword>
<dbReference type="InterPro" id="IPR036020">
    <property type="entry name" value="WW_dom_sf"/>
</dbReference>
<dbReference type="SMART" id="SM00456">
    <property type="entry name" value="WW"/>
    <property type="match status" value="2"/>
</dbReference>